<evidence type="ECO:0000313" key="2">
    <source>
        <dbReference type="Proteomes" id="UP000234950"/>
    </source>
</evidence>
<keyword evidence="2" id="KW-1185">Reference proteome</keyword>
<evidence type="ECO:0000313" key="1">
    <source>
        <dbReference type="EMBL" id="PLS03589.1"/>
    </source>
</evidence>
<dbReference type="AlphaFoldDB" id="A0A2N5HDH3"/>
<reference evidence="1 2" key="1">
    <citation type="submission" date="2017-11" db="EMBL/GenBank/DDBJ databases">
        <title>Comparitive Functional Genomics of Dry Heat Resistant strains isolated from the Viking Spacecraft.</title>
        <authorList>
            <person name="Seuylemezian A."/>
            <person name="Cooper K."/>
            <person name="Vaishampayan P."/>
        </authorList>
    </citation>
    <scope>NUCLEOTIDE SEQUENCE [LARGE SCALE GENOMIC DNA]</scope>
    <source>
        <strain evidence="1 2">V32-6</strain>
    </source>
</reference>
<dbReference type="InterPro" id="IPR025555">
    <property type="entry name" value="YppG"/>
</dbReference>
<accession>A0A2N5HDH3</accession>
<dbReference type="OrthoDB" id="2456726at2"/>
<dbReference type="Pfam" id="PF14179">
    <property type="entry name" value="YppG"/>
    <property type="match status" value="1"/>
</dbReference>
<protein>
    <recommendedName>
        <fullName evidence="3">Spore coat protein</fullName>
    </recommendedName>
</protein>
<gene>
    <name evidence="1" type="ORF">CVD27_14405</name>
</gene>
<comment type="caution">
    <text evidence="1">The sequence shown here is derived from an EMBL/GenBank/DDBJ whole genome shotgun (WGS) entry which is preliminary data.</text>
</comment>
<proteinExistence type="predicted"/>
<dbReference type="EMBL" id="PGVE01000053">
    <property type="protein sequence ID" value="PLS03589.1"/>
    <property type="molecule type" value="Genomic_DNA"/>
</dbReference>
<evidence type="ECO:0008006" key="3">
    <source>
        <dbReference type="Google" id="ProtNLM"/>
    </source>
</evidence>
<organism evidence="1 2">
    <name type="scientific">Neobacillus cucumis</name>
    <dbReference type="NCBI Taxonomy" id="1740721"/>
    <lineage>
        <taxon>Bacteria</taxon>
        <taxon>Bacillati</taxon>
        <taxon>Bacillota</taxon>
        <taxon>Bacilli</taxon>
        <taxon>Bacillales</taxon>
        <taxon>Bacillaceae</taxon>
        <taxon>Neobacillus</taxon>
    </lineage>
</organism>
<sequence>MMHQDSMNHQVYPQHFIHRNQPSPYQTTSQNYNMMPYYQNSPYYPPQMQTFGQSFQQGFVPQNMNYQTQFSQKDNQFLFQNPLQPKDDMVQQPYLPMNGYPAMNPYPKNSFMPKQPGGMQSLINSFKSQDGSVDINKMMNTAGQMMNAVNQVSSLVKGFGGIFKS</sequence>
<name>A0A2N5HDH3_9BACI</name>
<dbReference type="Proteomes" id="UP000234950">
    <property type="component" value="Unassembled WGS sequence"/>
</dbReference>